<dbReference type="SUPFAM" id="SSF56281">
    <property type="entry name" value="Metallo-hydrolase/oxidoreductase"/>
    <property type="match status" value="1"/>
</dbReference>
<dbReference type="SMART" id="SM00849">
    <property type="entry name" value="Lactamase_B"/>
    <property type="match status" value="1"/>
</dbReference>
<gene>
    <name evidence="2" type="ORF">UFOPK1808_01061</name>
    <name evidence="3" type="ORF">UFOPK1889_00180</name>
</gene>
<dbReference type="EMBL" id="CAEZUZ010000015">
    <property type="protein sequence ID" value="CAB4609342.1"/>
    <property type="molecule type" value="Genomic_DNA"/>
</dbReference>
<dbReference type="PANTHER" id="PTHR23131">
    <property type="entry name" value="ENDORIBONUCLEASE LACTB2"/>
    <property type="match status" value="1"/>
</dbReference>
<protein>
    <submittedName>
        <fullName evidence="2">Unannotated protein</fullName>
    </submittedName>
</protein>
<dbReference type="InterPro" id="IPR050662">
    <property type="entry name" value="Sec-metab_biosynth-thioest"/>
</dbReference>
<feature type="domain" description="Metallo-beta-lactamase" evidence="1">
    <location>
        <begin position="41"/>
        <end position="264"/>
    </location>
</feature>
<dbReference type="EMBL" id="CAEZUL010000131">
    <property type="protein sequence ID" value="CAB4605638.1"/>
    <property type="molecule type" value="Genomic_DNA"/>
</dbReference>
<evidence type="ECO:0000313" key="3">
    <source>
        <dbReference type="EMBL" id="CAB4609342.1"/>
    </source>
</evidence>
<evidence type="ECO:0000259" key="1">
    <source>
        <dbReference type="SMART" id="SM00849"/>
    </source>
</evidence>
<reference evidence="2" key="1">
    <citation type="submission" date="2020-05" db="EMBL/GenBank/DDBJ databases">
        <authorList>
            <person name="Chiriac C."/>
            <person name="Salcher M."/>
            <person name="Ghai R."/>
            <person name="Kavagutti S V."/>
        </authorList>
    </citation>
    <scope>NUCLEOTIDE SEQUENCE</scope>
</reference>
<evidence type="ECO:0000313" key="2">
    <source>
        <dbReference type="EMBL" id="CAB4605638.1"/>
    </source>
</evidence>
<dbReference type="InterPro" id="IPR001279">
    <property type="entry name" value="Metallo-B-lactamas"/>
</dbReference>
<dbReference type="InterPro" id="IPR036866">
    <property type="entry name" value="RibonucZ/Hydroxyglut_hydro"/>
</dbReference>
<dbReference type="Pfam" id="PF00753">
    <property type="entry name" value="Lactamase_B"/>
    <property type="match status" value="1"/>
</dbReference>
<name>A0A6J6HA70_9ZZZZ</name>
<proteinExistence type="predicted"/>
<dbReference type="PANTHER" id="PTHR23131:SF4">
    <property type="entry name" value="METALLO-BETA-LACTAMASE SUPERFAMILY POTEIN"/>
    <property type="match status" value="1"/>
</dbReference>
<sequence>MTDAAPRPVKSEQLQATDEIVEVAPGVLRTQLPANITGLGHVNMYVMEDERGVAVVDPGLPTKESWTALTERLSRIGVPMKRVHSVIVTHSHPDHYGGAARLRAESGADIITHRLFRTFYDPTEPPDVDAEELALMMRSPFDAPPWGGPAMDVPWQRRVRLAVGRKFPKLMRVPTPSVRLNETDRMKFARRDWMAVHTPGHTHDHLCLFDPETGTLLSGDHVLPTITPHISGLTAHGDPLTLFFDSLDKIGNFANQISIALPAHGTPFDNVGGRVQAIKEHHFERLQKLRDTSADLSRPASVMEFATHLFSPRAQGAMADSEAFAHLEHLRILGDFERRDNSGVFEYVLKD</sequence>
<dbReference type="AlphaFoldDB" id="A0A6J6HA70"/>
<dbReference type="Gene3D" id="3.60.15.10">
    <property type="entry name" value="Ribonuclease Z/Hydroxyacylglutathione hydrolase-like"/>
    <property type="match status" value="1"/>
</dbReference>
<accession>A0A6J6HA70</accession>
<organism evidence="2">
    <name type="scientific">freshwater metagenome</name>
    <dbReference type="NCBI Taxonomy" id="449393"/>
    <lineage>
        <taxon>unclassified sequences</taxon>
        <taxon>metagenomes</taxon>
        <taxon>ecological metagenomes</taxon>
    </lineage>
</organism>